<dbReference type="EMBL" id="JACTNZ010000003">
    <property type="protein sequence ID" value="KAG5559207.1"/>
    <property type="molecule type" value="Genomic_DNA"/>
</dbReference>
<feature type="region of interest" description="Disordered" evidence="1">
    <location>
        <begin position="172"/>
        <end position="196"/>
    </location>
</feature>
<comment type="caution">
    <text evidence="2">The sequence shown here is derived from an EMBL/GenBank/DDBJ whole genome shotgun (WGS) entry which is preliminary data.</text>
</comment>
<feature type="compositionally biased region" description="Polar residues" evidence="1">
    <location>
        <begin position="94"/>
        <end position="104"/>
    </location>
</feature>
<dbReference type="Proteomes" id="UP000823749">
    <property type="component" value="Chromosome 3"/>
</dbReference>
<gene>
    <name evidence="2" type="ORF">RHGRI_008950</name>
</gene>
<organism evidence="2 3">
    <name type="scientific">Rhododendron griersonianum</name>
    <dbReference type="NCBI Taxonomy" id="479676"/>
    <lineage>
        <taxon>Eukaryota</taxon>
        <taxon>Viridiplantae</taxon>
        <taxon>Streptophyta</taxon>
        <taxon>Embryophyta</taxon>
        <taxon>Tracheophyta</taxon>
        <taxon>Spermatophyta</taxon>
        <taxon>Magnoliopsida</taxon>
        <taxon>eudicotyledons</taxon>
        <taxon>Gunneridae</taxon>
        <taxon>Pentapetalae</taxon>
        <taxon>asterids</taxon>
        <taxon>Ericales</taxon>
        <taxon>Ericaceae</taxon>
        <taxon>Ericoideae</taxon>
        <taxon>Rhodoreae</taxon>
        <taxon>Rhododendron</taxon>
    </lineage>
</organism>
<evidence type="ECO:0000256" key="1">
    <source>
        <dbReference type="SAM" id="MobiDB-lite"/>
    </source>
</evidence>
<keyword evidence="3" id="KW-1185">Reference proteome</keyword>
<dbReference type="PANTHER" id="PTHR34364">
    <property type="entry name" value="WAS/WASL-INTERACTING FAMILY PROTEIN"/>
    <property type="match status" value="1"/>
</dbReference>
<evidence type="ECO:0000313" key="3">
    <source>
        <dbReference type="Proteomes" id="UP000823749"/>
    </source>
</evidence>
<dbReference type="PANTHER" id="PTHR34364:SF9">
    <property type="match status" value="1"/>
</dbReference>
<feature type="region of interest" description="Disordered" evidence="1">
    <location>
        <begin position="84"/>
        <end position="107"/>
    </location>
</feature>
<protein>
    <submittedName>
        <fullName evidence="2">Uncharacterized protein</fullName>
    </submittedName>
</protein>
<feature type="compositionally biased region" description="Basic and acidic residues" evidence="1">
    <location>
        <begin position="172"/>
        <end position="183"/>
    </location>
</feature>
<evidence type="ECO:0000313" key="2">
    <source>
        <dbReference type="EMBL" id="KAG5559207.1"/>
    </source>
</evidence>
<dbReference type="AlphaFoldDB" id="A0AAV6L2H5"/>
<reference evidence="2" key="1">
    <citation type="submission" date="2020-08" db="EMBL/GenBank/DDBJ databases">
        <title>Plant Genome Project.</title>
        <authorList>
            <person name="Zhang R.-G."/>
        </authorList>
    </citation>
    <scope>NUCLEOTIDE SEQUENCE</scope>
    <source>
        <strain evidence="2">WSP0</strain>
        <tissue evidence="2">Leaf</tissue>
    </source>
</reference>
<sequence length="264" mass="29624">MEGSLARRYEKVVWRTLVISNLALGGTSSANTWACVYFIDEIVSSLVLRLPVSKDLCHCSCLGVLGDSWQKAYMLARAGKKDTAAQNRKARAKQPSTPVATTATSVPEEPFFSPPIIEPEIVGRKVYDSQLRKAFSFQVVNDHVSVEVPLVQGIGKRIIRVYMLARAGKKERAAENRKARAKEPSTPVATTATSVPEEPLLSPPIIEPVKVREPIPEDQQRELFKWILEEKRKVKPKDREEKKRIDEEKALLKEFIHAKSIPSL</sequence>
<name>A0AAV6L2H5_9ERIC</name>
<accession>A0AAV6L2H5</accession>
<proteinExistence type="predicted"/>